<accession>A0A914LK92</accession>
<organism evidence="1 2">
    <name type="scientific">Meloidogyne incognita</name>
    <name type="common">Southern root-knot nematode worm</name>
    <name type="synonym">Oxyuris incognita</name>
    <dbReference type="NCBI Taxonomy" id="6306"/>
    <lineage>
        <taxon>Eukaryota</taxon>
        <taxon>Metazoa</taxon>
        <taxon>Ecdysozoa</taxon>
        <taxon>Nematoda</taxon>
        <taxon>Chromadorea</taxon>
        <taxon>Rhabditida</taxon>
        <taxon>Tylenchina</taxon>
        <taxon>Tylenchomorpha</taxon>
        <taxon>Tylenchoidea</taxon>
        <taxon>Meloidogynidae</taxon>
        <taxon>Meloidogyninae</taxon>
        <taxon>Meloidogyne</taxon>
        <taxon>Meloidogyne incognita group</taxon>
    </lineage>
</organism>
<sequence length="51" mass="5656">MEHPNDDILMKILLKILANMSVTIRTSLDYVPNNSTQILSFLISSSLPGPI</sequence>
<keyword evidence="1" id="KW-1185">Reference proteome</keyword>
<reference evidence="2" key="1">
    <citation type="submission" date="2022-11" db="UniProtKB">
        <authorList>
            <consortium name="WormBaseParasite"/>
        </authorList>
    </citation>
    <scope>IDENTIFICATION</scope>
</reference>
<name>A0A914LK92_MELIC</name>
<protein>
    <submittedName>
        <fullName evidence="2">Uncharacterized protein</fullName>
    </submittedName>
</protein>
<evidence type="ECO:0000313" key="2">
    <source>
        <dbReference type="WBParaSite" id="Minc3s00483g13115"/>
    </source>
</evidence>
<proteinExistence type="predicted"/>
<dbReference type="AlphaFoldDB" id="A0A914LK92"/>
<evidence type="ECO:0000313" key="1">
    <source>
        <dbReference type="Proteomes" id="UP000887563"/>
    </source>
</evidence>
<dbReference type="Proteomes" id="UP000887563">
    <property type="component" value="Unplaced"/>
</dbReference>
<dbReference type="WBParaSite" id="Minc3s00483g13115">
    <property type="protein sequence ID" value="Minc3s00483g13115"/>
    <property type="gene ID" value="Minc3s00483g13115"/>
</dbReference>